<dbReference type="OrthoDB" id="5232919at2759"/>
<name>A0A6A6WLQ8_9PEZI</name>
<feature type="compositionally biased region" description="Basic and acidic residues" evidence="1">
    <location>
        <begin position="933"/>
        <end position="951"/>
    </location>
</feature>
<evidence type="ECO:0000313" key="3">
    <source>
        <dbReference type="EMBL" id="KAF2763103.1"/>
    </source>
</evidence>
<dbReference type="GO" id="GO:0004407">
    <property type="term" value="F:histone deacetylase activity"/>
    <property type="evidence" value="ECO:0007669"/>
    <property type="project" value="TreeGrafter"/>
</dbReference>
<keyword evidence="4" id="KW-1185">Reference proteome</keyword>
<evidence type="ECO:0000313" key="4">
    <source>
        <dbReference type="Proteomes" id="UP000799437"/>
    </source>
</evidence>
<dbReference type="InterPro" id="IPR037138">
    <property type="entry name" value="His_deacetylse_dom_sf"/>
</dbReference>
<dbReference type="AlphaFoldDB" id="A0A6A6WLQ8"/>
<proteinExistence type="predicted"/>
<dbReference type="GO" id="GO:0005634">
    <property type="term" value="C:nucleus"/>
    <property type="evidence" value="ECO:0007669"/>
    <property type="project" value="TreeGrafter"/>
</dbReference>
<protein>
    <submittedName>
        <fullName evidence="3">Arginase/deacetylase</fullName>
    </submittedName>
</protein>
<reference evidence="3" key="1">
    <citation type="journal article" date="2020" name="Stud. Mycol.">
        <title>101 Dothideomycetes genomes: a test case for predicting lifestyles and emergence of pathogens.</title>
        <authorList>
            <person name="Haridas S."/>
            <person name="Albert R."/>
            <person name="Binder M."/>
            <person name="Bloem J."/>
            <person name="Labutti K."/>
            <person name="Salamov A."/>
            <person name="Andreopoulos B."/>
            <person name="Baker S."/>
            <person name="Barry K."/>
            <person name="Bills G."/>
            <person name="Bluhm B."/>
            <person name="Cannon C."/>
            <person name="Castanera R."/>
            <person name="Culley D."/>
            <person name="Daum C."/>
            <person name="Ezra D."/>
            <person name="Gonzalez J."/>
            <person name="Henrissat B."/>
            <person name="Kuo A."/>
            <person name="Liang C."/>
            <person name="Lipzen A."/>
            <person name="Lutzoni F."/>
            <person name="Magnuson J."/>
            <person name="Mondo S."/>
            <person name="Nolan M."/>
            <person name="Ohm R."/>
            <person name="Pangilinan J."/>
            <person name="Park H.-J."/>
            <person name="Ramirez L."/>
            <person name="Alfaro M."/>
            <person name="Sun H."/>
            <person name="Tritt A."/>
            <person name="Yoshinaga Y."/>
            <person name="Zwiers L.-H."/>
            <person name="Turgeon B."/>
            <person name="Goodwin S."/>
            <person name="Spatafora J."/>
            <person name="Crous P."/>
            <person name="Grigoriev I."/>
        </authorList>
    </citation>
    <scope>NUCLEOTIDE SEQUENCE</scope>
    <source>
        <strain evidence="3">CBS 121739</strain>
    </source>
</reference>
<dbReference type="SUPFAM" id="SSF52768">
    <property type="entry name" value="Arginase/deacetylase"/>
    <property type="match status" value="1"/>
</dbReference>
<feature type="region of interest" description="Disordered" evidence="1">
    <location>
        <begin position="760"/>
        <end position="1001"/>
    </location>
</feature>
<dbReference type="InterPro" id="IPR023801">
    <property type="entry name" value="His_deacetylse_dom"/>
</dbReference>
<feature type="compositionally biased region" description="Polar residues" evidence="1">
    <location>
        <begin position="961"/>
        <end position="972"/>
    </location>
</feature>
<feature type="compositionally biased region" description="Polar residues" evidence="1">
    <location>
        <begin position="1"/>
        <end position="22"/>
    </location>
</feature>
<dbReference type="FunFam" id="3.40.800.20:FF:000011">
    <property type="entry name" value="Histone deacetylase HOS3"/>
    <property type="match status" value="1"/>
</dbReference>
<dbReference type="CDD" id="cd09998">
    <property type="entry name" value="HDAC_Hos3"/>
    <property type="match status" value="1"/>
</dbReference>
<dbReference type="InterPro" id="IPR000286">
    <property type="entry name" value="HDACs"/>
</dbReference>
<feature type="compositionally biased region" description="Polar residues" evidence="1">
    <location>
        <begin position="894"/>
        <end position="904"/>
    </location>
</feature>
<gene>
    <name evidence="3" type="ORF">EJ05DRAFT_433046</name>
</gene>
<accession>A0A6A6WLQ8</accession>
<dbReference type="InterPro" id="IPR023696">
    <property type="entry name" value="Ureohydrolase_dom_sf"/>
</dbReference>
<dbReference type="EMBL" id="ML996565">
    <property type="protein sequence ID" value="KAF2763103.1"/>
    <property type="molecule type" value="Genomic_DNA"/>
</dbReference>
<dbReference type="Gene3D" id="3.40.800.20">
    <property type="entry name" value="Histone deacetylase domain"/>
    <property type="match status" value="1"/>
</dbReference>
<sequence length="1001" mass="108342">MSSPSDNYGPSGLRQGQQNNELQRALGRLSIGTAIKTPLPASPRPSPHRRISDRAPSSPGTAQRPPPSPLRRASSTMDASRSSSPALVRKSSTQSLRSEKGPATPVRSSSRRSSTYMLASSPVIVNNPGLGQIEEKEQITATNVATDYFKRELEMLQTDAEQQITKTETVVYLHDQCYGHRFSRPKTPKSTLGLIVERPERILAGALGISAAYVRLGGRHEGGRAAPHPSRELDKNVPFNIVRTQRSVSITSPAVTNVHGTKWMEELKMMCDNAGQKLATTGKELGRIEASGPPAQAPKEKLHEGDLYLCQESLNAFQGALGGVLDGVDAVFDGTKTRRGPSRAFVCIRPPGHHCSADYPSGFCWINNVHVGIQHAAASHGLTHAAIIDFDLHHGDGSQTITWAHNAKVAKMPKNTANSKKTAIGYFSLHDINSYPCEYGEIEKVQNASLCIENAHGQSIWNVHLQPWKREEEFWDLYENRYKILIDKTRAFLRSHTERLKSGVNQPVPKAAIFISAGFDASEWESAGMQRHKVSVPTEFYARFTRDIVQLAQEEGTGAGGRVISVLEGGYSNRALTSGVLSHISGLCEGEAVSIKDEDHEQSRLGYDIGQHMSDMVIDESKTPENRIVKSQYDVSWWSEANMADLELLVDPPPVNAPPKKRTGGPSTFAAPTASFQAKVVDPEKVRRSASGAYRMSASPSRAPTPPPPEVDWAIATHELSKLIIPSNRQTRSCKPEELNEPRVKKEKLIPAPIPTVDTLGRQLRGRKPTKPGRYADPDSDDDVTSTISAIAEADRRKTVGILPSETPRDKGRRTSRRLSVASSIGSINGDHSTRAPSTASTRPTSGPPSRAPSIAAVNVKKRTTAAVKPETASASRPPVPRVAPGHSSKVKVLTSSLPTAAKSSNKENADMEALASGLKKITLKLPSTQEEYEARQREKGAAAAEKEKAKRPVGRPPTKKVNSVKPSAKTITTKKKSPAPPATGPTVTETADATASSAPP</sequence>
<feature type="compositionally biased region" description="Low complexity" evidence="1">
    <location>
        <begin position="70"/>
        <end position="86"/>
    </location>
</feature>
<feature type="non-terminal residue" evidence="3">
    <location>
        <position position="1001"/>
    </location>
</feature>
<dbReference type="InterPro" id="IPR053244">
    <property type="entry name" value="HDAC_HD_type_1"/>
</dbReference>
<evidence type="ECO:0000259" key="2">
    <source>
        <dbReference type="Pfam" id="PF00850"/>
    </source>
</evidence>
<dbReference type="GO" id="GO:0010468">
    <property type="term" value="P:regulation of gene expression"/>
    <property type="evidence" value="ECO:0007669"/>
    <property type="project" value="UniProtKB-ARBA"/>
</dbReference>
<dbReference type="PRINTS" id="PR01270">
    <property type="entry name" value="HDASUPER"/>
</dbReference>
<organism evidence="3 4">
    <name type="scientific">Pseudovirgaria hyperparasitica</name>
    <dbReference type="NCBI Taxonomy" id="470096"/>
    <lineage>
        <taxon>Eukaryota</taxon>
        <taxon>Fungi</taxon>
        <taxon>Dikarya</taxon>
        <taxon>Ascomycota</taxon>
        <taxon>Pezizomycotina</taxon>
        <taxon>Dothideomycetes</taxon>
        <taxon>Dothideomycetes incertae sedis</taxon>
        <taxon>Acrospermales</taxon>
        <taxon>Acrospermaceae</taxon>
        <taxon>Pseudovirgaria</taxon>
    </lineage>
</organism>
<dbReference type="GeneID" id="54482639"/>
<dbReference type="Proteomes" id="UP000799437">
    <property type="component" value="Unassembled WGS sequence"/>
</dbReference>
<evidence type="ECO:0000256" key="1">
    <source>
        <dbReference type="SAM" id="MobiDB-lite"/>
    </source>
</evidence>
<feature type="compositionally biased region" description="Polar residues" evidence="1">
    <location>
        <begin position="821"/>
        <end position="845"/>
    </location>
</feature>
<dbReference type="PANTHER" id="PTHR47558">
    <property type="entry name" value="HISTONE DEACETYLASE HOS3"/>
    <property type="match status" value="1"/>
</dbReference>
<feature type="compositionally biased region" description="Polar residues" evidence="1">
    <location>
        <begin position="986"/>
        <end position="1001"/>
    </location>
</feature>
<feature type="region of interest" description="Disordered" evidence="1">
    <location>
        <begin position="1"/>
        <end position="115"/>
    </location>
</feature>
<feature type="domain" description="Histone deacetylase" evidence="2">
    <location>
        <begin position="247"/>
        <end position="586"/>
    </location>
</feature>
<dbReference type="PANTHER" id="PTHR47558:SF1">
    <property type="entry name" value="HISTONE DEACETYLASE HOS3"/>
    <property type="match status" value="1"/>
</dbReference>
<dbReference type="RefSeq" id="XP_033605554.1">
    <property type="nucleotide sequence ID" value="XM_033741585.1"/>
</dbReference>
<dbReference type="Pfam" id="PF00850">
    <property type="entry name" value="Hist_deacetyl"/>
    <property type="match status" value="1"/>
</dbReference>